<proteinExistence type="predicted"/>
<evidence type="ECO:0000313" key="1">
    <source>
        <dbReference type="EMBL" id="KAH7966650.1"/>
    </source>
</evidence>
<sequence length="110" mass="11921">MHGPIDAQVTKVTIALGSIFEDTCRSNVKCEPCGASSSEGRYLTSHPSPLASCPRPDLPRRRRPQLALQLCTRVCPLAGQQDLRQAKDHSRKRIGQPCKAKSECHTAGAA</sequence>
<reference evidence="1" key="1">
    <citation type="submission" date="2020-05" db="EMBL/GenBank/DDBJ databases">
        <title>Large-scale comparative analyses of tick genomes elucidate their genetic diversity and vector capacities.</title>
        <authorList>
            <person name="Jia N."/>
            <person name="Wang J."/>
            <person name="Shi W."/>
            <person name="Du L."/>
            <person name="Sun Y."/>
            <person name="Zhan W."/>
            <person name="Jiang J."/>
            <person name="Wang Q."/>
            <person name="Zhang B."/>
            <person name="Ji P."/>
            <person name="Sakyi L.B."/>
            <person name="Cui X."/>
            <person name="Yuan T."/>
            <person name="Jiang B."/>
            <person name="Yang W."/>
            <person name="Lam T.T.-Y."/>
            <person name="Chang Q."/>
            <person name="Ding S."/>
            <person name="Wang X."/>
            <person name="Zhu J."/>
            <person name="Ruan X."/>
            <person name="Zhao L."/>
            <person name="Wei J."/>
            <person name="Que T."/>
            <person name="Du C."/>
            <person name="Cheng J."/>
            <person name="Dai P."/>
            <person name="Han X."/>
            <person name="Huang E."/>
            <person name="Gao Y."/>
            <person name="Liu J."/>
            <person name="Shao H."/>
            <person name="Ye R."/>
            <person name="Li L."/>
            <person name="Wei W."/>
            <person name="Wang X."/>
            <person name="Wang C."/>
            <person name="Yang T."/>
            <person name="Huo Q."/>
            <person name="Li W."/>
            <person name="Guo W."/>
            <person name="Chen H."/>
            <person name="Zhou L."/>
            <person name="Ni X."/>
            <person name="Tian J."/>
            <person name="Zhou Y."/>
            <person name="Sheng Y."/>
            <person name="Liu T."/>
            <person name="Pan Y."/>
            <person name="Xia L."/>
            <person name="Li J."/>
            <person name="Zhao F."/>
            <person name="Cao W."/>
        </authorList>
    </citation>
    <scope>NUCLEOTIDE SEQUENCE</scope>
    <source>
        <strain evidence="1">Dsil-2018</strain>
    </source>
</reference>
<keyword evidence="2" id="KW-1185">Reference proteome</keyword>
<organism evidence="1 2">
    <name type="scientific">Dermacentor silvarum</name>
    <name type="common">Tick</name>
    <dbReference type="NCBI Taxonomy" id="543639"/>
    <lineage>
        <taxon>Eukaryota</taxon>
        <taxon>Metazoa</taxon>
        <taxon>Ecdysozoa</taxon>
        <taxon>Arthropoda</taxon>
        <taxon>Chelicerata</taxon>
        <taxon>Arachnida</taxon>
        <taxon>Acari</taxon>
        <taxon>Parasitiformes</taxon>
        <taxon>Ixodida</taxon>
        <taxon>Ixodoidea</taxon>
        <taxon>Ixodidae</taxon>
        <taxon>Rhipicephalinae</taxon>
        <taxon>Dermacentor</taxon>
    </lineage>
</organism>
<dbReference type="EMBL" id="CM023471">
    <property type="protein sequence ID" value="KAH7966650.1"/>
    <property type="molecule type" value="Genomic_DNA"/>
</dbReference>
<dbReference type="Proteomes" id="UP000821865">
    <property type="component" value="Chromosome 2"/>
</dbReference>
<evidence type="ECO:0000313" key="2">
    <source>
        <dbReference type="Proteomes" id="UP000821865"/>
    </source>
</evidence>
<protein>
    <submittedName>
        <fullName evidence="1">Uncharacterized protein</fullName>
    </submittedName>
</protein>
<accession>A0ACB8DF26</accession>
<gene>
    <name evidence="1" type="ORF">HPB49_018270</name>
</gene>
<name>A0ACB8DF26_DERSI</name>
<comment type="caution">
    <text evidence="1">The sequence shown here is derived from an EMBL/GenBank/DDBJ whole genome shotgun (WGS) entry which is preliminary data.</text>
</comment>